<dbReference type="Proteomes" id="UP000758155">
    <property type="component" value="Unassembled WGS sequence"/>
</dbReference>
<accession>A0A9P4WGJ8</accession>
<dbReference type="OrthoDB" id="5372703at2759"/>
<evidence type="ECO:0000256" key="1">
    <source>
        <dbReference type="SAM" id="MobiDB-lite"/>
    </source>
</evidence>
<proteinExistence type="predicted"/>
<evidence type="ECO:0000313" key="3">
    <source>
        <dbReference type="Proteomes" id="UP000758155"/>
    </source>
</evidence>
<feature type="region of interest" description="Disordered" evidence="1">
    <location>
        <begin position="93"/>
        <end position="125"/>
    </location>
</feature>
<gene>
    <name evidence="2" type="ORF">E8E12_001960</name>
</gene>
<dbReference type="EMBL" id="SWKV01000125">
    <property type="protein sequence ID" value="KAF3031749.1"/>
    <property type="molecule type" value="Genomic_DNA"/>
</dbReference>
<sequence length="187" mass="20694">MSYAGIVVDDLIDLPQEIERRVRHILEVESLKDVIGTTEHESQLATHVKRFLDQSRHNARSCSLEGDWKASLFSLMGDLAQGNVQCYTSKKPWDASLKPSPPGAAQPDDESGASTPRFPQPQSALPEFDSQLASGFPEPVPSLRPYTTSIAYTTSTEAADPFYISTPKPDIFEGLNTELLRQRIEFG</sequence>
<name>A0A9P4WGJ8_9PLEO</name>
<dbReference type="AlphaFoldDB" id="A0A9P4WGJ8"/>
<evidence type="ECO:0000313" key="2">
    <source>
        <dbReference type="EMBL" id="KAF3031749.1"/>
    </source>
</evidence>
<reference evidence="2" key="1">
    <citation type="submission" date="2019-04" db="EMBL/GenBank/DDBJ databases">
        <title>Sequencing of skin fungus with MAO and IRED activity.</title>
        <authorList>
            <person name="Marsaioli A.J."/>
            <person name="Bonatto J.M.C."/>
            <person name="Reis Junior O."/>
        </authorList>
    </citation>
    <scope>NUCLEOTIDE SEQUENCE</scope>
    <source>
        <strain evidence="2">28M1</strain>
    </source>
</reference>
<comment type="caution">
    <text evidence="2">The sequence shown here is derived from an EMBL/GenBank/DDBJ whole genome shotgun (WGS) entry which is preliminary data.</text>
</comment>
<protein>
    <submittedName>
        <fullName evidence="2">Uncharacterized protein</fullName>
    </submittedName>
</protein>
<organism evidence="2 3">
    <name type="scientific">Didymella heteroderae</name>
    <dbReference type="NCBI Taxonomy" id="1769908"/>
    <lineage>
        <taxon>Eukaryota</taxon>
        <taxon>Fungi</taxon>
        <taxon>Dikarya</taxon>
        <taxon>Ascomycota</taxon>
        <taxon>Pezizomycotina</taxon>
        <taxon>Dothideomycetes</taxon>
        <taxon>Pleosporomycetidae</taxon>
        <taxon>Pleosporales</taxon>
        <taxon>Pleosporineae</taxon>
        <taxon>Didymellaceae</taxon>
        <taxon>Didymella</taxon>
    </lineage>
</organism>
<keyword evidence="3" id="KW-1185">Reference proteome</keyword>